<dbReference type="GO" id="GO:0046872">
    <property type="term" value="F:metal ion binding"/>
    <property type="evidence" value="ECO:0007669"/>
    <property type="project" value="UniProtKB-KW"/>
</dbReference>
<keyword evidence="3 9" id="KW-0547">Nucleotide-binding</keyword>
<dbReference type="Gene3D" id="3.40.50.300">
    <property type="entry name" value="P-loop containing nucleotide triphosphate hydrolases"/>
    <property type="match status" value="2"/>
</dbReference>
<evidence type="ECO:0000256" key="6">
    <source>
        <dbReference type="ARBA" id="ARBA00023139"/>
    </source>
</evidence>
<dbReference type="Proteomes" id="UP000095283">
    <property type="component" value="Unplaced"/>
</dbReference>
<accession>A0A1I7WCQ5</accession>
<feature type="binding site" evidence="9">
    <location>
        <begin position="12"/>
        <end position="16"/>
    </location>
    <ligand>
        <name>GTP</name>
        <dbReference type="ChEBI" id="CHEBI:37565"/>
    </ligand>
</feature>
<evidence type="ECO:0000256" key="5">
    <source>
        <dbReference type="ARBA" id="ARBA00023134"/>
    </source>
</evidence>
<keyword evidence="7" id="KW-0807">Transducer</keyword>
<dbReference type="GO" id="GO:0007188">
    <property type="term" value="P:adenylate cyclase-modulating G protein-coupled receptor signaling pathway"/>
    <property type="evidence" value="ECO:0007669"/>
    <property type="project" value="TreeGrafter"/>
</dbReference>
<evidence type="ECO:0000256" key="3">
    <source>
        <dbReference type="ARBA" id="ARBA00022741"/>
    </source>
</evidence>
<evidence type="ECO:0000256" key="2">
    <source>
        <dbReference type="ARBA" id="ARBA00022723"/>
    </source>
</evidence>
<keyword evidence="8" id="KW-0449">Lipoprotein</keyword>
<evidence type="ECO:0000256" key="4">
    <source>
        <dbReference type="ARBA" id="ARBA00022842"/>
    </source>
</evidence>
<keyword evidence="2" id="KW-0479">Metal-binding</keyword>
<evidence type="ECO:0000256" key="1">
    <source>
        <dbReference type="ARBA" id="ARBA00022707"/>
    </source>
</evidence>
<dbReference type="GO" id="GO:0005525">
    <property type="term" value="F:GTP binding"/>
    <property type="evidence" value="ECO:0007669"/>
    <property type="project" value="UniProtKB-KW"/>
</dbReference>
<dbReference type="GO" id="GO:0005834">
    <property type="term" value="C:heterotrimeric G-protein complex"/>
    <property type="evidence" value="ECO:0007669"/>
    <property type="project" value="TreeGrafter"/>
</dbReference>
<evidence type="ECO:0000313" key="10">
    <source>
        <dbReference type="Proteomes" id="UP000095283"/>
    </source>
</evidence>
<dbReference type="SMART" id="SM00275">
    <property type="entry name" value="G_alpha"/>
    <property type="match status" value="1"/>
</dbReference>
<keyword evidence="6" id="KW-0564">Palmitate</keyword>
<dbReference type="InterPro" id="IPR001019">
    <property type="entry name" value="Gprotein_alpha_su"/>
</dbReference>
<dbReference type="PANTHER" id="PTHR10218">
    <property type="entry name" value="GTP-BINDING PROTEIN ALPHA SUBUNIT"/>
    <property type="match status" value="1"/>
</dbReference>
<dbReference type="GO" id="GO:0031683">
    <property type="term" value="F:G-protein beta/gamma-subunit complex binding"/>
    <property type="evidence" value="ECO:0007669"/>
    <property type="project" value="InterPro"/>
</dbReference>
<dbReference type="AlphaFoldDB" id="A0A1I7WCQ5"/>
<dbReference type="InterPro" id="IPR027417">
    <property type="entry name" value="P-loop_NTPase"/>
</dbReference>
<sequence>MLANIFICRVFDVGGQRSERRKWIHCFDNVHAVLYVVAIMNRDGTGYANAVAYIKKRFEFAMVKHSKRPYVHETCATDTNQVQVVINSVIDTIVQENLKDTGMI</sequence>
<dbReference type="GO" id="GO:0001664">
    <property type="term" value="F:G protein-coupled receptor binding"/>
    <property type="evidence" value="ECO:0007669"/>
    <property type="project" value="TreeGrafter"/>
</dbReference>
<protein>
    <submittedName>
        <fullName evidence="11">G-protein alpha subunit</fullName>
    </submittedName>
</protein>
<evidence type="ECO:0000256" key="9">
    <source>
        <dbReference type="PIRSR" id="PIRSR601019-1"/>
    </source>
</evidence>
<dbReference type="SUPFAM" id="SSF52540">
    <property type="entry name" value="P-loop containing nucleoside triphosphate hydrolases"/>
    <property type="match status" value="1"/>
</dbReference>
<evidence type="ECO:0000313" key="11">
    <source>
        <dbReference type="WBParaSite" id="Hba_02511"/>
    </source>
</evidence>
<evidence type="ECO:0000256" key="8">
    <source>
        <dbReference type="ARBA" id="ARBA00023288"/>
    </source>
</evidence>
<proteinExistence type="predicted"/>
<dbReference type="GO" id="GO:0005737">
    <property type="term" value="C:cytoplasm"/>
    <property type="evidence" value="ECO:0007669"/>
    <property type="project" value="TreeGrafter"/>
</dbReference>
<reference evidence="11" key="1">
    <citation type="submission" date="2016-11" db="UniProtKB">
        <authorList>
            <consortium name="WormBaseParasite"/>
        </authorList>
    </citation>
    <scope>IDENTIFICATION</scope>
</reference>
<organism evidence="10 11">
    <name type="scientific">Heterorhabditis bacteriophora</name>
    <name type="common">Entomopathogenic nematode worm</name>
    <dbReference type="NCBI Taxonomy" id="37862"/>
    <lineage>
        <taxon>Eukaryota</taxon>
        <taxon>Metazoa</taxon>
        <taxon>Ecdysozoa</taxon>
        <taxon>Nematoda</taxon>
        <taxon>Chromadorea</taxon>
        <taxon>Rhabditida</taxon>
        <taxon>Rhabditina</taxon>
        <taxon>Rhabditomorpha</taxon>
        <taxon>Strongyloidea</taxon>
        <taxon>Heterorhabditidae</taxon>
        <taxon>Heterorhabditis</taxon>
    </lineage>
</organism>
<evidence type="ECO:0000256" key="7">
    <source>
        <dbReference type="ARBA" id="ARBA00023224"/>
    </source>
</evidence>
<dbReference type="WBParaSite" id="Hba_02511">
    <property type="protein sequence ID" value="Hba_02511"/>
    <property type="gene ID" value="Hba_02511"/>
</dbReference>
<keyword evidence="4" id="KW-0460">Magnesium</keyword>
<keyword evidence="5 9" id="KW-0342">GTP-binding</keyword>
<name>A0A1I7WCQ5_HETBA</name>
<keyword evidence="10" id="KW-1185">Reference proteome</keyword>
<dbReference type="GO" id="GO:0003924">
    <property type="term" value="F:GTPase activity"/>
    <property type="evidence" value="ECO:0007669"/>
    <property type="project" value="InterPro"/>
</dbReference>
<keyword evidence="1" id="KW-0519">Myristate</keyword>
<dbReference type="PANTHER" id="PTHR10218:SF362">
    <property type="entry name" value="G PROTEIN ALPHA O SUBUNIT"/>
    <property type="match status" value="1"/>
</dbReference>
<dbReference type="Pfam" id="PF00503">
    <property type="entry name" value="G-alpha"/>
    <property type="match status" value="1"/>
</dbReference>
<dbReference type="PROSITE" id="PS51882">
    <property type="entry name" value="G_ALPHA"/>
    <property type="match status" value="1"/>
</dbReference>